<keyword evidence="3" id="KW-1185">Reference proteome</keyword>
<dbReference type="Proteomes" id="UP000008068">
    <property type="component" value="Unassembled WGS sequence"/>
</dbReference>
<reference evidence="3" key="1">
    <citation type="submission" date="2011-07" db="EMBL/GenBank/DDBJ databases">
        <authorList>
            <consortium name="Caenorhabditis brenneri Sequencing and Analysis Consortium"/>
            <person name="Wilson R.K."/>
        </authorList>
    </citation>
    <scope>NUCLEOTIDE SEQUENCE [LARGE SCALE GENOMIC DNA]</scope>
    <source>
        <strain evidence="3">PB2801</strain>
    </source>
</reference>
<dbReference type="InParanoid" id="G0PBE9"/>
<name>G0PBE9_CAEBE</name>
<evidence type="ECO:0000313" key="3">
    <source>
        <dbReference type="Proteomes" id="UP000008068"/>
    </source>
</evidence>
<protein>
    <submittedName>
        <fullName evidence="2">Uncharacterized protein</fullName>
    </submittedName>
</protein>
<sequence length="254" mass="30013">MPTNIPEPTNEFCVNLQQEVTITFNNLLDEKAKPDHRLRLLRLQSKITVGLIRINSIPEYEMSPTIRYYRVDLMGLQDKIKHLLDLTTPARCDKATQTESMAKQEEKNAWDEFQRVVASKGNEANLLIRARLKRSGEDILQYTIDVLQNEIERVMGNKEMTQERLDEFNKLIVEVDAITIRLNELKDKENTELVDKDRISILYERVETMEQELKNQKLQIEEDIEKKKKPSKRDVGTQTVHYTWRQRSRMMYCN</sequence>
<keyword evidence="1" id="KW-0175">Coiled coil</keyword>
<dbReference type="AlphaFoldDB" id="G0PBE9"/>
<evidence type="ECO:0000313" key="2">
    <source>
        <dbReference type="EMBL" id="EGT50451.1"/>
    </source>
</evidence>
<dbReference type="HOGENOM" id="CLU_1095096_0_0_1"/>
<feature type="coiled-coil region" evidence="1">
    <location>
        <begin position="144"/>
        <end position="226"/>
    </location>
</feature>
<gene>
    <name evidence="2" type="ORF">CAEBREN_23972</name>
</gene>
<dbReference type="EMBL" id="GL380209">
    <property type="protein sequence ID" value="EGT50451.1"/>
    <property type="molecule type" value="Genomic_DNA"/>
</dbReference>
<evidence type="ECO:0000256" key="1">
    <source>
        <dbReference type="SAM" id="Coils"/>
    </source>
</evidence>
<accession>G0PBE9</accession>
<organism evidence="3">
    <name type="scientific">Caenorhabditis brenneri</name>
    <name type="common">Nematode worm</name>
    <dbReference type="NCBI Taxonomy" id="135651"/>
    <lineage>
        <taxon>Eukaryota</taxon>
        <taxon>Metazoa</taxon>
        <taxon>Ecdysozoa</taxon>
        <taxon>Nematoda</taxon>
        <taxon>Chromadorea</taxon>
        <taxon>Rhabditida</taxon>
        <taxon>Rhabditina</taxon>
        <taxon>Rhabditomorpha</taxon>
        <taxon>Rhabditoidea</taxon>
        <taxon>Rhabditidae</taxon>
        <taxon>Peloderinae</taxon>
        <taxon>Caenorhabditis</taxon>
    </lineage>
</organism>
<proteinExistence type="predicted"/>